<organism evidence="1 2">
    <name type="scientific">Heracleum sosnowskyi</name>
    <dbReference type="NCBI Taxonomy" id="360622"/>
    <lineage>
        <taxon>Eukaryota</taxon>
        <taxon>Viridiplantae</taxon>
        <taxon>Streptophyta</taxon>
        <taxon>Embryophyta</taxon>
        <taxon>Tracheophyta</taxon>
        <taxon>Spermatophyta</taxon>
        <taxon>Magnoliopsida</taxon>
        <taxon>eudicotyledons</taxon>
        <taxon>Gunneridae</taxon>
        <taxon>Pentapetalae</taxon>
        <taxon>asterids</taxon>
        <taxon>campanulids</taxon>
        <taxon>Apiales</taxon>
        <taxon>Apiaceae</taxon>
        <taxon>Apioideae</taxon>
        <taxon>apioid superclade</taxon>
        <taxon>Tordylieae</taxon>
        <taxon>Tordyliinae</taxon>
        <taxon>Heracleum</taxon>
    </lineage>
</organism>
<dbReference type="Proteomes" id="UP001237642">
    <property type="component" value="Unassembled WGS sequence"/>
</dbReference>
<reference evidence="1" key="1">
    <citation type="submission" date="2023-02" db="EMBL/GenBank/DDBJ databases">
        <title>Genome of toxic invasive species Heracleum sosnowskyi carries increased number of genes despite the absence of recent whole-genome duplications.</title>
        <authorList>
            <person name="Schelkunov M."/>
            <person name="Shtratnikova V."/>
            <person name="Makarenko M."/>
            <person name="Klepikova A."/>
            <person name="Omelchenko D."/>
            <person name="Novikova G."/>
            <person name="Obukhova E."/>
            <person name="Bogdanov V."/>
            <person name="Penin A."/>
            <person name="Logacheva M."/>
        </authorList>
    </citation>
    <scope>NUCLEOTIDE SEQUENCE</scope>
    <source>
        <strain evidence="1">Hsosn_3</strain>
        <tissue evidence="1">Leaf</tissue>
    </source>
</reference>
<evidence type="ECO:0000313" key="1">
    <source>
        <dbReference type="EMBL" id="KAK1352116.1"/>
    </source>
</evidence>
<dbReference type="EMBL" id="JAUIZM010000019">
    <property type="protein sequence ID" value="KAK1352116.1"/>
    <property type="molecule type" value="Genomic_DNA"/>
</dbReference>
<dbReference type="AlphaFoldDB" id="A0AAD8GP77"/>
<name>A0AAD8GP77_9APIA</name>
<protein>
    <submittedName>
        <fullName evidence="1">Uncharacterized protein</fullName>
    </submittedName>
</protein>
<keyword evidence="2" id="KW-1185">Reference proteome</keyword>
<sequence length="731" mass="82486">MLGAVDFSRFFDLVNWDDRFLVLMIHLNELGVAHGVLYIVSRQLWLQEVSLDVGSPVIEELGNLGHGMSRLFNPLFQLAYDVGNAQQAYNHLMSLFDSSTFLSTLESHLHSLKLIKFSLVNILHVAVNWDDRFLVLMIHLNELGVADGVLYIVSRQLWLQEVSLDVGSPVIEELGNLGHGMSRLFNPLFQLEYDVGNAQQAYNHQMSLFDSSTFLSTLESHLHSLKLIKFSLVNILHVAVNWDDRFLVLMIHLNELGVADGVLYIVSRQLWLQEVSLDVGSPVIEELGNLGQGMSRLFNPLFRLAYDVGNAQQAYNHLMSLFDSSTFLSTLESHLHSLKLIKFSLVNILHVAVNWDDRFLVLMIHLNELGVTDGVLYIVSRQLWLQEVSLDVGSPVIEELGNLGHGMSRLFNPLFQLAYDVGNAQQAYNHLMSLFDSSTFLSTLESHLHSLKLIKFSLVNILHVAVNWDDRFLVLMIHLNELGVADGVLYIVSRQLWLQEVSLDVGSPVIEELGNLGHGMSRLFNPLFQLAYDVGNAQQAYNHLMSLFDSSTFLSTLESHLHSLKLIKFSLVNILHVAVNWDDRFLVLMIHLNELGVADGVLYIVSRQLWLQEVSLDVGSPVIEELGNLGHGMSRLFNPLFRLAYDVGNAQQAYNHLMSLFDSSTFLSTLESHLHSLKLIKFSLVNILHLAAITPHEKENDSTKMGGETYLQMPPAIILNHRECPSQITTF</sequence>
<comment type="caution">
    <text evidence="1">The sequence shown here is derived from an EMBL/GenBank/DDBJ whole genome shotgun (WGS) entry which is preliminary data.</text>
</comment>
<reference evidence="1" key="2">
    <citation type="submission" date="2023-05" db="EMBL/GenBank/DDBJ databases">
        <authorList>
            <person name="Schelkunov M.I."/>
        </authorList>
    </citation>
    <scope>NUCLEOTIDE SEQUENCE</scope>
    <source>
        <strain evidence="1">Hsosn_3</strain>
        <tissue evidence="1">Leaf</tissue>
    </source>
</reference>
<proteinExistence type="predicted"/>
<accession>A0AAD8GP77</accession>
<gene>
    <name evidence="1" type="ORF">POM88_053620</name>
</gene>
<evidence type="ECO:0000313" key="2">
    <source>
        <dbReference type="Proteomes" id="UP001237642"/>
    </source>
</evidence>